<evidence type="ECO:0000313" key="3">
    <source>
        <dbReference type="Proteomes" id="UP001595593"/>
    </source>
</evidence>
<dbReference type="RefSeq" id="WP_379597022.1">
    <property type="nucleotide sequence ID" value="NZ_JBHRTN010000011.1"/>
</dbReference>
<gene>
    <name evidence="2" type="ORF">ACFOD4_12935</name>
</gene>
<evidence type="ECO:0000256" key="1">
    <source>
        <dbReference type="SAM" id="MobiDB-lite"/>
    </source>
</evidence>
<dbReference type="Proteomes" id="UP001595593">
    <property type="component" value="Unassembled WGS sequence"/>
</dbReference>
<name>A0ABV7G6X2_9PROT</name>
<evidence type="ECO:0000313" key="2">
    <source>
        <dbReference type="EMBL" id="MFC3125967.1"/>
    </source>
</evidence>
<sequence>MRLSSPMILKGALGASLALNLVLAGVLWWQPAQNPHGPSRMQARIERLLPEADREAFRRAMQAGRAQYEPAHAGLREGFAEIQAALRQQPFDAARLRAAMAAGRTRWGEFSRLYEESLTQALGAISAEGRALVAQDIERGQREHRKDGRRREGQD</sequence>
<protein>
    <submittedName>
        <fullName evidence="2">Periplasmic heavy metal sensor</fullName>
    </submittedName>
</protein>
<organism evidence="2 3">
    <name type="scientific">Teichococcus globiformis</name>
    <dbReference type="NCBI Taxonomy" id="2307229"/>
    <lineage>
        <taxon>Bacteria</taxon>
        <taxon>Pseudomonadati</taxon>
        <taxon>Pseudomonadota</taxon>
        <taxon>Alphaproteobacteria</taxon>
        <taxon>Acetobacterales</taxon>
        <taxon>Roseomonadaceae</taxon>
        <taxon>Roseomonas</taxon>
    </lineage>
</organism>
<dbReference type="EMBL" id="JBHRTN010000011">
    <property type="protein sequence ID" value="MFC3125967.1"/>
    <property type="molecule type" value="Genomic_DNA"/>
</dbReference>
<proteinExistence type="predicted"/>
<accession>A0ABV7G6X2</accession>
<dbReference type="Pfam" id="PF13801">
    <property type="entry name" value="Metal_resist"/>
    <property type="match status" value="1"/>
</dbReference>
<dbReference type="InterPro" id="IPR025961">
    <property type="entry name" value="Metal_resist"/>
</dbReference>
<comment type="caution">
    <text evidence="2">The sequence shown here is derived from an EMBL/GenBank/DDBJ whole genome shotgun (WGS) entry which is preliminary data.</text>
</comment>
<reference evidence="3" key="1">
    <citation type="journal article" date="2019" name="Int. J. Syst. Evol. Microbiol.">
        <title>The Global Catalogue of Microorganisms (GCM) 10K type strain sequencing project: providing services to taxonomists for standard genome sequencing and annotation.</title>
        <authorList>
            <consortium name="The Broad Institute Genomics Platform"/>
            <consortium name="The Broad Institute Genome Sequencing Center for Infectious Disease"/>
            <person name="Wu L."/>
            <person name="Ma J."/>
        </authorList>
    </citation>
    <scope>NUCLEOTIDE SEQUENCE [LARGE SCALE GENOMIC DNA]</scope>
    <source>
        <strain evidence="3">KCTC 52094</strain>
    </source>
</reference>
<feature type="region of interest" description="Disordered" evidence="1">
    <location>
        <begin position="136"/>
        <end position="155"/>
    </location>
</feature>
<keyword evidence="3" id="KW-1185">Reference proteome</keyword>